<evidence type="ECO:0000256" key="2">
    <source>
        <dbReference type="SAM" id="Phobius"/>
    </source>
</evidence>
<feature type="region of interest" description="Disordered" evidence="1">
    <location>
        <begin position="1"/>
        <end position="58"/>
    </location>
</feature>
<dbReference type="RefSeq" id="WP_157720289.1">
    <property type="nucleotide sequence ID" value="NZ_LT629749.1"/>
</dbReference>
<keyword evidence="4" id="KW-1185">Reference proteome</keyword>
<dbReference type="STRING" id="546871.SAMN04488543_0761"/>
<keyword evidence="3" id="KW-0131">Cell cycle</keyword>
<keyword evidence="2" id="KW-0812">Transmembrane</keyword>
<proteinExistence type="predicted"/>
<name>A0A1H1N0R1_9ACTN</name>
<keyword evidence="3" id="KW-0132">Cell division</keyword>
<feature type="compositionally biased region" description="Basic and acidic residues" evidence="1">
    <location>
        <begin position="195"/>
        <end position="212"/>
    </location>
</feature>
<dbReference type="AlphaFoldDB" id="A0A1H1N0R1"/>
<dbReference type="GO" id="GO:0051301">
    <property type="term" value="P:cell division"/>
    <property type="evidence" value="ECO:0007669"/>
    <property type="project" value="UniProtKB-KW"/>
</dbReference>
<dbReference type="Pfam" id="PF04977">
    <property type="entry name" value="DivIC"/>
    <property type="match status" value="1"/>
</dbReference>
<evidence type="ECO:0000313" key="3">
    <source>
        <dbReference type="EMBL" id="SDR92566.1"/>
    </source>
</evidence>
<reference evidence="3 4" key="1">
    <citation type="submission" date="2016-10" db="EMBL/GenBank/DDBJ databases">
        <authorList>
            <person name="de Groot N.N."/>
        </authorList>
    </citation>
    <scope>NUCLEOTIDE SEQUENCE [LARGE SCALE GENOMIC DNA]</scope>
    <source>
        <strain evidence="3 4">DSM 21741</strain>
    </source>
</reference>
<accession>A0A1H1N0R1</accession>
<feature type="compositionally biased region" description="Pro residues" evidence="1">
    <location>
        <begin position="25"/>
        <end position="42"/>
    </location>
</feature>
<organism evidence="3 4">
    <name type="scientific">Friedmanniella luteola</name>
    <dbReference type="NCBI Taxonomy" id="546871"/>
    <lineage>
        <taxon>Bacteria</taxon>
        <taxon>Bacillati</taxon>
        <taxon>Actinomycetota</taxon>
        <taxon>Actinomycetes</taxon>
        <taxon>Propionibacteriales</taxon>
        <taxon>Nocardioidaceae</taxon>
        <taxon>Friedmanniella</taxon>
    </lineage>
</organism>
<dbReference type="OrthoDB" id="5187715at2"/>
<evidence type="ECO:0000313" key="4">
    <source>
        <dbReference type="Proteomes" id="UP000199092"/>
    </source>
</evidence>
<sequence>MPSGPRPPARPGSGPGRGKTRARPPLRPGAAAPPRPASPSAPDPVISGSGASPLGPARRASRLGASLTTRAIALVVVLLVLTISYASSLRIYFAQAHEIASTRAEIGERQQKISDLQGELGRWGDADYVRTQARQRLGWVVPGETGYQVVDADGNPLGGGAEIESSGTGIAEPQDAWWAELWGSVATADKPAPAKPKEKTITARTEPADGPR</sequence>
<dbReference type="Proteomes" id="UP000199092">
    <property type="component" value="Chromosome I"/>
</dbReference>
<keyword evidence="2" id="KW-1133">Transmembrane helix</keyword>
<feature type="region of interest" description="Disordered" evidence="1">
    <location>
        <begin position="187"/>
        <end position="212"/>
    </location>
</feature>
<feature type="transmembrane region" description="Helical" evidence="2">
    <location>
        <begin position="71"/>
        <end position="93"/>
    </location>
</feature>
<dbReference type="InterPro" id="IPR007060">
    <property type="entry name" value="FtsL/DivIC"/>
</dbReference>
<protein>
    <submittedName>
        <fullName evidence="3">Cell division protein FtsB</fullName>
    </submittedName>
</protein>
<gene>
    <name evidence="3" type="ORF">SAMN04488543_0761</name>
</gene>
<dbReference type="EMBL" id="LT629749">
    <property type="protein sequence ID" value="SDR92566.1"/>
    <property type="molecule type" value="Genomic_DNA"/>
</dbReference>
<keyword evidence="2" id="KW-0472">Membrane</keyword>
<feature type="compositionally biased region" description="Pro residues" evidence="1">
    <location>
        <begin position="1"/>
        <end position="10"/>
    </location>
</feature>
<evidence type="ECO:0000256" key="1">
    <source>
        <dbReference type="SAM" id="MobiDB-lite"/>
    </source>
</evidence>